<keyword evidence="2 5" id="KW-0812">Transmembrane</keyword>
<evidence type="ECO:0000256" key="5">
    <source>
        <dbReference type="SAM" id="Phobius"/>
    </source>
</evidence>
<dbReference type="Proteomes" id="UP001168823">
    <property type="component" value="Unassembled WGS sequence"/>
</dbReference>
<gene>
    <name evidence="6" type="ORF">Q2100_19640</name>
</gene>
<evidence type="ECO:0000256" key="2">
    <source>
        <dbReference type="ARBA" id="ARBA00022692"/>
    </source>
</evidence>
<dbReference type="PANTHER" id="PTHR12714:SF9">
    <property type="entry name" value="PROTEIN-S-ISOPRENYLCYSTEINE O-METHYLTRANSFERASE"/>
    <property type="match status" value="1"/>
</dbReference>
<evidence type="ECO:0000256" key="1">
    <source>
        <dbReference type="ARBA" id="ARBA00004127"/>
    </source>
</evidence>
<dbReference type="RefSeq" id="WP_302915401.1">
    <property type="nucleotide sequence ID" value="NZ_JAUMSQ010000166.1"/>
</dbReference>
<comment type="subcellular location">
    <subcellularLocation>
        <location evidence="1">Endomembrane system</location>
        <topology evidence="1">Multi-pass membrane protein</topology>
    </subcellularLocation>
</comment>
<dbReference type="EC" id="2.1.1.334" evidence="6"/>
<organism evidence="6 7">
    <name type="scientific">Mycolicibacterium arseniciresistens</name>
    <dbReference type="NCBI Taxonomy" id="3062257"/>
    <lineage>
        <taxon>Bacteria</taxon>
        <taxon>Bacillati</taxon>
        <taxon>Actinomycetota</taxon>
        <taxon>Actinomycetes</taxon>
        <taxon>Mycobacteriales</taxon>
        <taxon>Mycobacteriaceae</taxon>
        <taxon>Mycolicibacterium</taxon>
    </lineage>
</organism>
<keyword evidence="4 5" id="KW-0472">Membrane</keyword>
<comment type="caution">
    <text evidence="6">The sequence shown here is derived from an EMBL/GenBank/DDBJ whole genome shotgun (WGS) entry which is preliminary data.</text>
</comment>
<dbReference type="Pfam" id="PF04191">
    <property type="entry name" value="PEMT"/>
    <property type="match status" value="1"/>
</dbReference>
<accession>A0ABT8UJI9</accession>
<feature type="transmembrane region" description="Helical" evidence="5">
    <location>
        <begin position="45"/>
        <end position="67"/>
    </location>
</feature>
<protein>
    <submittedName>
        <fullName evidence="6">Isoprenylcysteine carboxylmethyltransferase family protein</fullName>
        <ecNumber evidence="6">2.1.1.100</ecNumber>
        <ecNumber evidence="6">2.1.1.334</ecNumber>
    </submittedName>
</protein>
<keyword evidence="6" id="KW-0489">Methyltransferase</keyword>
<dbReference type="GO" id="GO:0004671">
    <property type="term" value="F:protein C-terminal S-isoprenylcysteine carboxyl O-methyltransferase activity"/>
    <property type="evidence" value="ECO:0007669"/>
    <property type="project" value="UniProtKB-EC"/>
</dbReference>
<keyword evidence="6" id="KW-0808">Transferase</keyword>
<evidence type="ECO:0000256" key="3">
    <source>
        <dbReference type="ARBA" id="ARBA00022989"/>
    </source>
</evidence>
<dbReference type="PANTHER" id="PTHR12714">
    <property type="entry name" value="PROTEIN-S ISOPRENYLCYSTEINE O-METHYLTRANSFERASE"/>
    <property type="match status" value="1"/>
</dbReference>
<dbReference type="Gene3D" id="1.20.120.1630">
    <property type="match status" value="1"/>
</dbReference>
<proteinExistence type="predicted"/>
<keyword evidence="3 5" id="KW-1133">Transmembrane helix</keyword>
<dbReference type="EC" id="2.1.1.100" evidence="6"/>
<name>A0ABT8UJI9_9MYCO</name>
<reference evidence="6" key="1">
    <citation type="submission" date="2023-07" db="EMBL/GenBank/DDBJ databases">
        <title>Mycolicibacterium sp. nov., a novel bacterial species.</title>
        <authorList>
            <person name="Cao Y."/>
        </authorList>
    </citation>
    <scope>NUCLEOTIDE SEQUENCE</scope>
    <source>
        <strain evidence="6">KC 300</strain>
    </source>
</reference>
<feature type="transmembrane region" description="Helical" evidence="5">
    <location>
        <begin position="136"/>
        <end position="156"/>
    </location>
</feature>
<dbReference type="InterPro" id="IPR007318">
    <property type="entry name" value="Phopholipid_MeTrfase"/>
</dbReference>
<dbReference type="GO" id="GO:0032259">
    <property type="term" value="P:methylation"/>
    <property type="evidence" value="ECO:0007669"/>
    <property type="project" value="UniProtKB-KW"/>
</dbReference>
<evidence type="ECO:0000313" key="6">
    <source>
        <dbReference type="EMBL" id="MDO3637959.1"/>
    </source>
</evidence>
<sequence length="205" mass="22246">MFALIALILFAATLVLDGLVRIRIQRHRTGDSGIRVPRTTKQWLARGTFALGFLLAGIAAPVAELLGLPPLLVLDHLPIRVTGITLAATGVLAAFRAQLAMGPSWRTTVDPTERPALVTHGVFAIVRNPIYTSFNVIVLGLTLLVPNAIALAGLVMNIAGSHLQVRLVEEPYLHHIHGHAYHEYAARVGRFVPGIGRLRAKPQRH</sequence>
<evidence type="ECO:0000256" key="4">
    <source>
        <dbReference type="ARBA" id="ARBA00023136"/>
    </source>
</evidence>
<dbReference type="EMBL" id="JAUMSQ010000166">
    <property type="protein sequence ID" value="MDO3637959.1"/>
    <property type="molecule type" value="Genomic_DNA"/>
</dbReference>
<feature type="transmembrane region" description="Helical" evidence="5">
    <location>
        <begin position="79"/>
        <end position="99"/>
    </location>
</feature>
<evidence type="ECO:0000313" key="7">
    <source>
        <dbReference type="Proteomes" id="UP001168823"/>
    </source>
</evidence>
<keyword evidence="7" id="KW-1185">Reference proteome</keyword>